<dbReference type="Pfam" id="PF19190">
    <property type="entry name" value="BACON_2"/>
    <property type="match status" value="1"/>
</dbReference>
<keyword evidence="1" id="KW-0732">Signal</keyword>
<comment type="caution">
    <text evidence="3">The sequence shown here is derived from an EMBL/GenBank/DDBJ whole genome shotgun (WGS) entry which is preliminary data.</text>
</comment>
<proteinExistence type="predicted"/>
<feature type="domain" description="BACON" evidence="2">
    <location>
        <begin position="521"/>
        <end position="593"/>
    </location>
</feature>
<dbReference type="Gene3D" id="2.60.120.260">
    <property type="entry name" value="Galactose-binding domain-like"/>
    <property type="match status" value="1"/>
</dbReference>
<accession>A0A4R6Z4G6</accession>
<organism evidence="3 4">
    <name type="scientific">Tahibacter aquaticus</name>
    <dbReference type="NCBI Taxonomy" id="520092"/>
    <lineage>
        <taxon>Bacteria</taxon>
        <taxon>Pseudomonadati</taxon>
        <taxon>Pseudomonadota</taxon>
        <taxon>Gammaproteobacteria</taxon>
        <taxon>Lysobacterales</taxon>
        <taxon>Rhodanobacteraceae</taxon>
        <taxon>Tahibacter</taxon>
    </lineage>
</organism>
<dbReference type="OrthoDB" id="9815730at2"/>
<dbReference type="InterPro" id="IPR015943">
    <property type="entry name" value="WD40/YVTN_repeat-like_dom_sf"/>
</dbReference>
<protein>
    <recommendedName>
        <fullName evidence="2">BACON domain-containing protein</fullName>
    </recommendedName>
</protein>
<dbReference type="EMBL" id="SNZH01000003">
    <property type="protein sequence ID" value="TDR46588.1"/>
    <property type="molecule type" value="Genomic_DNA"/>
</dbReference>
<dbReference type="AlphaFoldDB" id="A0A4R6Z4G6"/>
<reference evidence="3 4" key="1">
    <citation type="submission" date="2019-03" db="EMBL/GenBank/DDBJ databases">
        <title>Genomic Encyclopedia of Type Strains, Phase IV (KMG-IV): sequencing the most valuable type-strain genomes for metagenomic binning, comparative biology and taxonomic classification.</title>
        <authorList>
            <person name="Goeker M."/>
        </authorList>
    </citation>
    <scope>NUCLEOTIDE SEQUENCE [LARGE SCALE GENOMIC DNA]</scope>
    <source>
        <strain evidence="3 4">DSM 21667</strain>
    </source>
</reference>
<dbReference type="Gene3D" id="2.130.10.10">
    <property type="entry name" value="YVTN repeat-like/Quinoprotein amine dehydrogenase"/>
    <property type="match status" value="1"/>
</dbReference>
<evidence type="ECO:0000256" key="1">
    <source>
        <dbReference type="SAM" id="SignalP"/>
    </source>
</evidence>
<dbReference type="SUPFAM" id="SSF63825">
    <property type="entry name" value="YWTD domain"/>
    <property type="match status" value="1"/>
</dbReference>
<dbReference type="Gene3D" id="2.60.40.10">
    <property type="entry name" value="Immunoglobulins"/>
    <property type="match status" value="1"/>
</dbReference>
<dbReference type="InterPro" id="IPR024361">
    <property type="entry name" value="BACON"/>
</dbReference>
<dbReference type="Proteomes" id="UP000295293">
    <property type="component" value="Unassembled WGS sequence"/>
</dbReference>
<keyword evidence="4" id="KW-1185">Reference proteome</keyword>
<dbReference type="InterPro" id="IPR013783">
    <property type="entry name" value="Ig-like_fold"/>
</dbReference>
<sequence>MTYSHRLLSLFLPLLLAATANADTAAPRRTLGPDVQAAQAGQPREGLQPTPASVHALLGSVPAYALEMTLSFARRYSTFDASAPANTAIVGPTPADAQLWTGTFVRDDFSKQYLLGDANVLRTISTASGAVTDIGDSVPPVEGEYWVGMKWDPTTDQVFAAACNHTVGAGCHLYTIDTATAAVTPVAPIAGASGDYVLMDLAINSAGEIYAVNLIEPYDNYLVKLDKVSGAVTVIGPTGVNAAYAQGMDFDKRTDTLYWAAFGALGAGGAFQGQVYTVDTATGGVTHLGTTPNGGSEIWALSIATSAPSGQAWNFDDVTAPALPAGWTTAASGVGAGWATQTAVHASAPNAAHSAEATVAGEASLYSPVVRAGNNYELSFRHRWNLDISPYDGGVLEIAIDGGAFNDIIAAGGTFVSGGYTDLLFGCCGGNPLGARNAWTRGNQSTFVTTRVTLPSAAAGRNVQFRWRFGTDSSTAAAAPNGWWIDSVSLGAPGPSGPAATLSAASLEISVPAGATLAEAVNLSNVGAAALTFSSSLSSSNCSASTGPAWLTATPASGTLAAGQGKDVWVAANASTLAPGQYYAVLCVASNDPAHATLSVPVAVTVTPAENDDGLFCSSFEGGENGGCATTTVGNVVYSGPLNWPVPADLDGLAIDLVTGAHGPWNAATIADINLYSAKEASGASLHVYWYADLVTTANVGGLIDISPAGGIHFSVLQRGARFGPEDSMWFVPTSGPLDNWLPGATGYLGLTFLNEQTGQLNYGYVHVQAGSGAGFPATVLDYAYDRSGAAIAIP</sequence>
<name>A0A4R6Z4G6_9GAMM</name>
<feature type="chain" id="PRO_5020879586" description="BACON domain-containing protein" evidence="1">
    <location>
        <begin position="23"/>
        <end position="795"/>
    </location>
</feature>
<evidence type="ECO:0000313" key="3">
    <source>
        <dbReference type="EMBL" id="TDR46588.1"/>
    </source>
</evidence>
<dbReference type="RefSeq" id="WP_133817726.1">
    <property type="nucleotide sequence ID" value="NZ_SNZH01000003.1"/>
</dbReference>
<evidence type="ECO:0000259" key="2">
    <source>
        <dbReference type="Pfam" id="PF19190"/>
    </source>
</evidence>
<evidence type="ECO:0000313" key="4">
    <source>
        <dbReference type="Proteomes" id="UP000295293"/>
    </source>
</evidence>
<gene>
    <name evidence="3" type="ORF">DFR29_103122</name>
</gene>
<feature type="signal peptide" evidence="1">
    <location>
        <begin position="1"/>
        <end position="22"/>
    </location>
</feature>